<evidence type="ECO:0000313" key="2">
    <source>
        <dbReference type="EMBL" id="GHJ86537.1"/>
    </source>
</evidence>
<feature type="compositionally biased region" description="Basic and acidic residues" evidence="1">
    <location>
        <begin position="211"/>
        <end position="221"/>
    </location>
</feature>
<protein>
    <recommendedName>
        <fullName evidence="4">Telomere-associated protein Rif1 N-terminal domain-containing protein</fullName>
    </recommendedName>
</protein>
<name>A0A8H3TST9_9TREE</name>
<feature type="compositionally biased region" description="Polar residues" evidence="1">
    <location>
        <begin position="115"/>
        <end position="126"/>
    </location>
</feature>
<reference evidence="2" key="1">
    <citation type="submission" date="2020-07" db="EMBL/GenBank/DDBJ databases">
        <title>Draft Genome Sequence of a Deep-Sea Yeast, Naganishia (Cryptococcus) liquefaciens strain N6.</title>
        <authorList>
            <person name="Han Y.W."/>
            <person name="Kajitani R."/>
            <person name="Morimoto H."/>
            <person name="Parhat M."/>
            <person name="Tsubouchi H."/>
            <person name="Bakenova O."/>
            <person name="Ogata M."/>
            <person name="Argunhan B."/>
            <person name="Aoki R."/>
            <person name="Kajiwara S."/>
            <person name="Itoh T."/>
            <person name="Iwasaki H."/>
        </authorList>
    </citation>
    <scope>NUCLEOTIDE SEQUENCE</scope>
    <source>
        <strain evidence="2">N6</strain>
    </source>
</reference>
<feature type="region of interest" description="Disordered" evidence="1">
    <location>
        <begin position="85"/>
        <end position="145"/>
    </location>
</feature>
<sequence>MTIHPTPRRAPATETLDDVFTAIIPPSSSDLEVFQKKGQGKMDPLQRRLSMMTGRKRDLVGVIRASRADGMRKLDVVNRTEKMDEENTVPGVARTPKVSFSPYNRHHPYNPAMRVSSSLKQSTTVNAGEASPGTPLRTIKSGQQGEDKIMRSGLLVDVVGSTPSQSGDVPQTSTITPLTTAPTRPVSIVKSILKRHHSATPIRIAENVEQGTRENTEESRTRLGSPRPGLVKMDSFALAAKARSAAGASVGDDRKGGEEAPGSDGTVPEGGDDTAEKENQETGSGTGDDSSGQRPGSGETSRREIGSNSVDSLLDIIIHEADDLLAVEDAYSLLQVRYRSLFAAIAATPTNNKVELDSALESFRTRSSDIFRAFLRDITRLVETPITSIPPPLLDSSPPPTGHLDPTVVTPSPSPDGNHRLANFTRRGKQPTISAHAPISPVLGTVRSNGPTSPKPTRQGYSEAEVRWRRALAGVGQASLRFLAFVLHRAELHRCMSDTDVTELIRTVLMIPTTPKLYTPNPKKSYALAMYSLCHLQVPIACINPIKEKFMQVITYGLGDGGIKCWGTGLSKQKTEGGNVKARLECFAAMANAHVQYPSLFIPRHKEYLPLIFKALIDGQAGMKARAGMALCAFVKGRLNWLRETDKAIKDCQATDTAEDGEKVRSKAAVEAWMKARKVAQESQISAQDYLTTTVKQTRADAERIAVWDAIVVLLTKAMTTDPLWACTIWTCIVSLLGQTYLRDHKRYRQMNAVVLSILANQDEQESQAGRTTLCCLAWNHTIHALFNHRAREYIDETSNMPRRYYDVDYTVNGEKTMNAILSLPAEAREKQIAESANVATLVTDDAGKLEWVRSDTPANQIWLASCANSLTPIVYAYTGAILRATPPPPGQGKQGESATDPAVQAQRISTIFDRLLLEYLPTMMAVKALDTIKVEGWKILRAVVDNSSRDRLASWSMNRLVCESFFRNDGQNKEIAGVYRDRPCLDAAIEMVTSGIQAESIPAWGTEHVCANFVGGFGRLFVEAVKGLSGILRLKDTGEWVGRTKALPLLPKYLFQVWESLLAHVSRQTTDNHAHQYLAEITRILVDLYRSDVASYTPLSITQDTAYDPEVRRSEMCLYLSETANRILLDNAFSQTRLTLNSTIDALDKIPAPNVMSADSSGNPTSAGYLLHHVTSSLANATEISKAGIKSYLDLFSSLLAMTLAGSGGKRTLGQITYAFTTPTDGMLVPEITRGIWSILCESWCSTLRRHANNSGSGSGHTLDLLVSLLCLPFKTRVDHSAIWSEGWTRSWHTLFATAYARSEARQLSYFASIVEPICQSILANEFSRASIIVDDDVWSCFEALTFKMDTVSADNGAGPLSFFALVDQLASRHSAEINKVSQLVSAALACTDFCNVGSETVQRLWIAALSAHHSPLSNEAETLFTKLICTELKGTSAGLTEVLRSVSPIFCTLLSSPSVQDRNSFRTLWNGTFGKVEVSEQEISQDLLPLLLERWEDDNTTFDMPIWLKAKEESQAGRAAITTIHYEADISNHFGECQSTPDDQNSQSRRVRTSRHPDNPPAISSSSNSEIPPTSSTPATTQNNVVAKGRTAAKRMGKKSRKRSRAPEPKEGEVSGPVRQVALQLESRGLGEVPDVRASKRRKVQPAGDQVVSTRSQAKQDSSITSSKRSSRKTDADRSISAIRQETPAQEADAMEEIEEALSAPDEPEDRVEVVIESQERRSKAITNHPVDRNSGAKKAAVLSEDRSSVRAKATPMSPAAESSVASPEPVRKGLSRRDVLTLIEEAASMKSTISRLEISEINRLMAMLEELRSSSVTALKEKLSK</sequence>
<organism evidence="2 3">
    <name type="scientific">Naganishia liquefaciens</name>
    <dbReference type="NCBI Taxonomy" id="104408"/>
    <lineage>
        <taxon>Eukaryota</taxon>
        <taxon>Fungi</taxon>
        <taxon>Dikarya</taxon>
        <taxon>Basidiomycota</taxon>
        <taxon>Agaricomycotina</taxon>
        <taxon>Tremellomycetes</taxon>
        <taxon>Filobasidiales</taxon>
        <taxon>Filobasidiaceae</taxon>
        <taxon>Naganishia</taxon>
    </lineage>
</organism>
<feature type="region of interest" description="Disordered" evidence="1">
    <location>
        <begin position="389"/>
        <end position="463"/>
    </location>
</feature>
<dbReference type="SUPFAM" id="SSF48371">
    <property type="entry name" value="ARM repeat"/>
    <property type="match status" value="1"/>
</dbReference>
<evidence type="ECO:0008006" key="4">
    <source>
        <dbReference type="Google" id="ProtNLM"/>
    </source>
</evidence>
<proteinExistence type="predicted"/>
<feature type="region of interest" description="Disordered" evidence="1">
    <location>
        <begin position="245"/>
        <end position="306"/>
    </location>
</feature>
<feature type="compositionally biased region" description="Polar residues" evidence="1">
    <location>
        <begin position="1653"/>
        <end position="1662"/>
    </location>
</feature>
<dbReference type="EMBL" id="BLZA01000018">
    <property type="protein sequence ID" value="GHJ86537.1"/>
    <property type="molecule type" value="Genomic_DNA"/>
</dbReference>
<evidence type="ECO:0000256" key="1">
    <source>
        <dbReference type="SAM" id="MobiDB-lite"/>
    </source>
</evidence>
<dbReference type="OrthoDB" id="2591260at2759"/>
<feature type="compositionally biased region" description="Low complexity" evidence="1">
    <location>
        <begin position="170"/>
        <end position="180"/>
    </location>
</feature>
<comment type="caution">
    <text evidence="2">The sequence shown here is derived from an EMBL/GenBank/DDBJ whole genome shotgun (WGS) entry which is preliminary data.</text>
</comment>
<evidence type="ECO:0000313" key="3">
    <source>
        <dbReference type="Proteomes" id="UP000620104"/>
    </source>
</evidence>
<dbReference type="InterPro" id="IPR016024">
    <property type="entry name" value="ARM-type_fold"/>
</dbReference>
<feature type="compositionally biased region" description="Pro residues" evidence="1">
    <location>
        <begin position="389"/>
        <end position="401"/>
    </location>
</feature>
<accession>A0A8H3TST9</accession>
<feature type="compositionally biased region" description="Polar residues" evidence="1">
    <location>
        <begin position="1539"/>
        <end position="1550"/>
    </location>
</feature>
<feature type="compositionally biased region" description="Acidic residues" evidence="1">
    <location>
        <begin position="1695"/>
        <end position="1712"/>
    </location>
</feature>
<feature type="compositionally biased region" description="Basic residues" evidence="1">
    <location>
        <begin position="1593"/>
        <end position="1606"/>
    </location>
</feature>
<keyword evidence="3" id="KW-1185">Reference proteome</keyword>
<feature type="compositionally biased region" description="Basic and acidic residues" evidence="1">
    <location>
        <begin position="1713"/>
        <end position="1725"/>
    </location>
</feature>
<feature type="region of interest" description="Disordered" evidence="1">
    <location>
        <begin position="1535"/>
        <end position="1776"/>
    </location>
</feature>
<feature type="compositionally biased region" description="Low complexity" evidence="1">
    <location>
        <begin position="1760"/>
        <end position="1771"/>
    </location>
</feature>
<feature type="compositionally biased region" description="Polar residues" evidence="1">
    <location>
        <begin position="446"/>
        <end position="460"/>
    </location>
</feature>
<feature type="compositionally biased region" description="Low complexity" evidence="1">
    <location>
        <begin position="1563"/>
        <end position="1580"/>
    </location>
</feature>
<feature type="region of interest" description="Disordered" evidence="1">
    <location>
        <begin position="201"/>
        <end position="230"/>
    </location>
</feature>
<feature type="region of interest" description="Disordered" evidence="1">
    <location>
        <begin position="160"/>
        <end position="180"/>
    </location>
</feature>
<gene>
    <name evidence="2" type="ORF">NliqN6_2939</name>
</gene>
<dbReference type="Proteomes" id="UP000620104">
    <property type="component" value="Unassembled WGS sequence"/>
</dbReference>